<feature type="non-terminal residue" evidence="1">
    <location>
        <position position="1"/>
    </location>
</feature>
<feature type="non-terminal residue" evidence="1">
    <location>
        <position position="76"/>
    </location>
</feature>
<proteinExistence type="predicted"/>
<sequence>RLRAGFRCMSWPPVGDQARSGLSPNPEEVLCTCILRRLSGGTQDWGRWPPPGLQREVERKAGTLRRSGILEQPPPG</sequence>
<name>A0A5E4CFG2_MARMO</name>
<comment type="caution">
    <text evidence="1">The sequence shown here is derived from an EMBL/GenBank/DDBJ whole genome shotgun (WGS) entry which is preliminary data.</text>
</comment>
<reference evidence="1" key="1">
    <citation type="submission" date="2019-04" db="EMBL/GenBank/DDBJ databases">
        <authorList>
            <person name="Alioto T."/>
            <person name="Alioto T."/>
        </authorList>
    </citation>
    <scope>NUCLEOTIDE SEQUENCE [LARGE SCALE GENOMIC DNA]</scope>
</reference>
<evidence type="ECO:0000313" key="1">
    <source>
        <dbReference type="EMBL" id="VTJ80627.1"/>
    </source>
</evidence>
<gene>
    <name evidence="1" type="ORF">MONAX_5E007644</name>
</gene>
<dbReference type="AlphaFoldDB" id="A0A5E4CFG2"/>
<keyword evidence="2" id="KW-1185">Reference proteome</keyword>
<dbReference type="EMBL" id="CABDUW010001323">
    <property type="protein sequence ID" value="VTJ80627.1"/>
    <property type="molecule type" value="Genomic_DNA"/>
</dbReference>
<protein>
    <submittedName>
        <fullName evidence="1">Uncharacterized protein</fullName>
    </submittedName>
</protein>
<evidence type="ECO:0000313" key="2">
    <source>
        <dbReference type="Proteomes" id="UP000335636"/>
    </source>
</evidence>
<organism evidence="1 2">
    <name type="scientific">Marmota monax</name>
    <name type="common">Woodchuck</name>
    <dbReference type="NCBI Taxonomy" id="9995"/>
    <lineage>
        <taxon>Eukaryota</taxon>
        <taxon>Metazoa</taxon>
        <taxon>Chordata</taxon>
        <taxon>Craniata</taxon>
        <taxon>Vertebrata</taxon>
        <taxon>Euteleostomi</taxon>
        <taxon>Mammalia</taxon>
        <taxon>Eutheria</taxon>
        <taxon>Euarchontoglires</taxon>
        <taxon>Glires</taxon>
        <taxon>Rodentia</taxon>
        <taxon>Sciuromorpha</taxon>
        <taxon>Sciuridae</taxon>
        <taxon>Xerinae</taxon>
        <taxon>Marmotini</taxon>
        <taxon>Marmota</taxon>
    </lineage>
</organism>
<accession>A0A5E4CFG2</accession>
<dbReference type="Proteomes" id="UP000335636">
    <property type="component" value="Unassembled WGS sequence"/>
</dbReference>